<dbReference type="InterPro" id="IPR036639">
    <property type="entry name" value="Cyt_c_oxidase_su4_sf"/>
</dbReference>
<evidence type="ECO:0000256" key="1">
    <source>
        <dbReference type="ARBA" id="ARBA00004434"/>
    </source>
</evidence>
<organism evidence="11 12">
    <name type="scientific">Patella caerulea</name>
    <name type="common">Rayed Mediterranean limpet</name>
    <dbReference type="NCBI Taxonomy" id="87958"/>
    <lineage>
        <taxon>Eukaryota</taxon>
        <taxon>Metazoa</taxon>
        <taxon>Spiralia</taxon>
        <taxon>Lophotrochozoa</taxon>
        <taxon>Mollusca</taxon>
        <taxon>Gastropoda</taxon>
        <taxon>Patellogastropoda</taxon>
        <taxon>Patelloidea</taxon>
        <taxon>Patellidae</taxon>
        <taxon>Patella</taxon>
    </lineage>
</organism>
<protein>
    <recommendedName>
        <fullName evidence="10">Cytochrome c oxidase subunit 4</fullName>
    </recommendedName>
</protein>
<name>A0AAN8PQW3_PATCE</name>
<sequence>MSNQLLLRTFLRSTSLARRAVSTTATKNQEVVLDQATRDRAYPQLGNRDIVGYGFNGDPTYVDRLEYPCPAVRFKENSSEVMALRQKEKGDWKNLSLAEKKALYRASFCQTFAEVQAPTGEWKSVVAGVMMLFAVAGWVVIWMKKFVYPPLPTSINREWQEAQVRKSVLQGQGRIEGIASEFDFEKNQWK</sequence>
<dbReference type="Pfam" id="PF02936">
    <property type="entry name" value="COX4"/>
    <property type="match status" value="1"/>
</dbReference>
<dbReference type="PANTHER" id="PTHR10707">
    <property type="entry name" value="CYTOCHROME C OXIDASE SUBUNIT IV"/>
    <property type="match status" value="1"/>
</dbReference>
<evidence type="ECO:0000256" key="6">
    <source>
        <dbReference type="ARBA" id="ARBA00022989"/>
    </source>
</evidence>
<evidence type="ECO:0000256" key="2">
    <source>
        <dbReference type="ARBA" id="ARBA00008135"/>
    </source>
</evidence>
<dbReference type="AlphaFoldDB" id="A0AAN8PQW3"/>
<evidence type="ECO:0000256" key="4">
    <source>
        <dbReference type="ARBA" id="ARBA00022792"/>
    </source>
</evidence>
<comment type="pathway">
    <text evidence="10">Energy metabolism; oxidative phosphorylation.</text>
</comment>
<dbReference type="CDD" id="cd00922">
    <property type="entry name" value="Cyt_c_Oxidase_IV"/>
    <property type="match status" value="1"/>
</dbReference>
<gene>
    <name evidence="11" type="ORF">SNE40_012673</name>
</gene>
<evidence type="ECO:0000256" key="9">
    <source>
        <dbReference type="ARBA" id="ARBA00023136"/>
    </source>
</evidence>
<keyword evidence="3 10" id="KW-0812">Transmembrane</keyword>
<dbReference type="Proteomes" id="UP001347796">
    <property type="component" value="Unassembled WGS sequence"/>
</dbReference>
<evidence type="ECO:0000256" key="5">
    <source>
        <dbReference type="ARBA" id="ARBA00022946"/>
    </source>
</evidence>
<keyword evidence="9 10" id="KW-0472">Membrane</keyword>
<dbReference type="FunFam" id="1.10.442.10:FF:000001">
    <property type="entry name" value="Cytochrome c oxidase subunit 4 isoform 1"/>
    <property type="match status" value="1"/>
</dbReference>
<dbReference type="PANTHER" id="PTHR10707:SF10">
    <property type="entry name" value="CYTOCHROME C OXIDASE SUBUNIT 4"/>
    <property type="match status" value="1"/>
</dbReference>
<evidence type="ECO:0000256" key="3">
    <source>
        <dbReference type="ARBA" id="ARBA00022692"/>
    </source>
</evidence>
<evidence type="ECO:0000313" key="11">
    <source>
        <dbReference type="EMBL" id="KAK6180538.1"/>
    </source>
</evidence>
<keyword evidence="5" id="KW-0809">Transit peptide</keyword>
<comment type="caution">
    <text evidence="11">The sequence shown here is derived from an EMBL/GenBank/DDBJ whole genome shotgun (WGS) entry which is preliminary data.</text>
</comment>
<dbReference type="SUPFAM" id="SSF81406">
    <property type="entry name" value="Mitochondrial cytochrome c oxidase subunit IV"/>
    <property type="match status" value="1"/>
</dbReference>
<comment type="subcellular location">
    <subcellularLocation>
        <location evidence="1 10">Mitochondrion inner membrane</location>
        <topology evidence="1 10">Single-pass membrane protein</topology>
    </subcellularLocation>
</comment>
<evidence type="ECO:0000313" key="12">
    <source>
        <dbReference type="Proteomes" id="UP001347796"/>
    </source>
</evidence>
<accession>A0AAN8PQW3</accession>
<proteinExistence type="inferred from homology"/>
<comment type="subunit">
    <text evidence="10">Component of the cytochrome c oxidase (complex IV, CIV), a multisubunit enzyme composed of 14 subunits.</text>
</comment>
<evidence type="ECO:0000256" key="7">
    <source>
        <dbReference type="ARBA" id="ARBA00023002"/>
    </source>
</evidence>
<dbReference type="GO" id="GO:0006123">
    <property type="term" value="P:mitochondrial electron transport, cytochrome c to oxygen"/>
    <property type="evidence" value="ECO:0007669"/>
    <property type="project" value="InterPro"/>
</dbReference>
<dbReference type="InterPro" id="IPR013288">
    <property type="entry name" value="Cyt_c_oxidase_su4"/>
</dbReference>
<dbReference type="Gene3D" id="1.10.442.10">
    <property type="entry name" value="Cytochrome c oxidase subunit IV"/>
    <property type="match status" value="1"/>
</dbReference>
<feature type="transmembrane region" description="Helical" evidence="10">
    <location>
        <begin position="125"/>
        <end position="143"/>
    </location>
</feature>
<keyword evidence="4 10" id="KW-0999">Mitochondrion inner membrane</keyword>
<evidence type="ECO:0000256" key="8">
    <source>
        <dbReference type="ARBA" id="ARBA00023128"/>
    </source>
</evidence>
<keyword evidence="6 10" id="KW-1133">Transmembrane helix</keyword>
<keyword evidence="8 10" id="KW-0496">Mitochondrion</keyword>
<evidence type="ECO:0000256" key="10">
    <source>
        <dbReference type="RuleBase" id="RU367145"/>
    </source>
</evidence>
<comment type="similarity">
    <text evidence="2 10">Belongs to the cytochrome c oxidase IV family.</text>
</comment>
<reference evidence="11 12" key="1">
    <citation type="submission" date="2024-01" db="EMBL/GenBank/DDBJ databases">
        <title>The genome of the rayed Mediterranean limpet Patella caerulea (Linnaeus, 1758).</title>
        <authorList>
            <person name="Anh-Thu Weber A."/>
            <person name="Halstead-Nussloch G."/>
        </authorList>
    </citation>
    <scope>NUCLEOTIDE SEQUENCE [LARGE SCALE GENOMIC DNA]</scope>
    <source>
        <strain evidence="11">AATW-2023a</strain>
        <tissue evidence="11">Whole specimen</tissue>
    </source>
</reference>
<keyword evidence="12" id="KW-1185">Reference proteome</keyword>
<dbReference type="PRINTS" id="PR01873">
    <property type="entry name" value="CYTCOXIDASE4"/>
</dbReference>
<dbReference type="GO" id="GO:0016491">
    <property type="term" value="F:oxidoreductase activity"/>
    <property type="evidence" value="ECO:0007669"/>
    <property type="project" value="UniProtKB-KW"/>
</dbReference>
<dbReference type="EMBL" id="JAZGQO010000008">
    <property type="protein sequence ID" value="KAK6180538.1"/>
    <property type="molecule type" value="Genomic_DNA"/>
</dbReference>
<dbReference type="GO" id="GO:0045277">
    <property type="term" value="C:respiratory chain complex IV"/>
    <property type="evidence" value="ECO:0007669"/>
    <property type="project" value="InterPro"/>
</dbReference>
<dbReference type="GO" id="GO:0005743">
    <property type="term" value="C:mitochondrial inner membrane"/>
    <property type="evidence" value="ECO:0007669"/>
    <property type="project" value="UniProtKB-SubCell"/>
</dbReference>
<comment type="function">
    <text evidence="10">Component of the cytochrome c oxidase, the last enzyme in the mitochondrial electron transport chain which drives oxidative phosphorylation.</text>
</comment>
<dbReference type="InterPro" id="IPR004203">
    <property type="entry name" value="Cyt_c_oxidase_su4_fam"/>
</dbReference>
<keyword evidence="7" id="KW-0560">Oxidoreductase</keyword>